<dbReference type="Gene3D" id="2.40.10.220">
    <property type="entry name" value="predicted glycosyltransferase like domains"/>
    <property type="match status" value="1"/>
</dbReference>
<evidence type="ECO:0000313" key="2">
    <source>
        <dbReference type="EMBL" id="RTQ86281.1"/>
    </source>
</evidence>
<dbReference type="GO" id="GO:0035438">
    <property type="term" value="F:cyclic-di-GMP binding"/>
    <property type="evidence" value="ECO:0007669"/>
    <property type="project" value="InterPro"/>
</dbReference>
<protein>
    <submittedName>
        <fullName evidence="2">PilZ domain-containing protein</fullName>
    </submittedName>
</protein>
<dbReference type="InterPro" id="IPR009875">
    <property type="entry name" value="PilZ_domain"/>
</dbReference>
<reference evidence="2 3" key="1">
    <citation type="submission" date="2018-12" db="EMBL/GenBank/DDBJ databases">
        <authorList>
            <person name="Yu L."/>
        </authorList>
    </citation>
    <scope>NUCLEOTIDE SEQUENCE [LARGE SCALE GENOMIC DNA]</scope>
    <source>
        <strain evidence="2 3">S5H2222</strain>
    </source>
</reference>
<dbReference type="Pfam" id="PF07238">
    <property type="entry name" value="PilZ"/>
    <property type="match status" value="1"/>
</dbReference>
<proteinExistence type="predicted"/>
<organism evidence="2 3">
    <name type="scientific">Lysinibacillus telephonicus</name>
    <dbReference type="NCBI Taxonomy" id="1714840"/>
    <lineage>
        <taxon>Bacteria</taxon>
        <taxon>Bacillati</taxon>
        <taxon>Bacillota</taxon>
        <taxon>Bacilli</taxon>
        <taxon>Bacillales</taxon>
        <taxon>Bacillaceae</taxon>
        <taxon>Lysinibacillus</taxon>
    </lineage>
</organism>
<feature type="domain" description="PilZ" evidence="1">
    <location>
        <begin position="31"/>
        <end position="107"/>
    </location>
</feature>
<dbReference type="Proteomes" id="UP000276349">
    <property type="component" value="Unassembled WGS sequence"/>
</dbReference>
<dbReference type="AlphaFoldDB" id="A0A3S0HT51"/>
<evidence type="ECO:0000259" key="1">
    <source>
        <dbReference type="Pfam" id="PF07238"/>
    </source>
</evidence>
<evidence type="ECO:0000313" key="3">
    <source>
        <dbReference type="Proteomes" id="UP000276349"/>
    </source>
</evidence>
<sequence length="131" mass="15421">MNFKRQEGFRFVFNEAIDAKFKLRLNGRGINFEPYECKIIDISPRGVKMFSEAKIGEYLNNTTLQIEVQFVLDVTMIRATGEIVWSKPYANGSQFGVLFHEDENIDELIISEMKQRRKKEVLQDKFTKIKY</sequence>
<accession>A0A3S0HT51</accession>
<dbReference type="EMBL" id="RXNR01000125">
    <property type="protein sequence ID" value="RTQ86281.1"/>
    <property type="molecule type" value="Genomic_DNA"/>
</dbReference>
<dbReference type="RefSeq" id="WP_126296368.1">
    <property type="nucleotide sequence ID" value="NZ_RXNR01000125.1"/>
</dbReference>
<dbReference type="SUPFAM" id="SSF141371">
    <property type="entry name" value="PilZ domain-like"/>
    <property type="match status" value="1"/>
</dbReference>
<name>A0A3S0HT51_9BACI</name>
<keyword evidence="3" id="KW-1185">Reference proteome</keyword>
<gene>
    <name evidence="2" type="ORF">EKG35_20260</name>
</gene>
<dbReference type="OrthoDB" id="2354159at2"/>
<comment type="caution">
    <text evidence="2">The sequence shown here is derived from an EMBL/GenBank/DDBJ whole genome shotgun (WGS) entry which is preliminary data.</text>
</comment>